<protein>
    <submittedName>
        <fullName evidence="7">DNA-binding SARP family transcriptional activator</fullName>
    </submittedName>
</protein>
<dbReference type="Gene3D" id="1.10.10.10">
    <property type="entry name" value="Winged helix-like DNA-binding domain superfamily/Winged helix DNA-binding domain"/>
    <property type="match status" value="1"/>
</dbReference>
<dbReference type="SMART" id="SM01043">
    <property type="entry name" value="BTAD"/>
    <property type="match status" value="1"/>
</dbReference>
<comment type="similarity">
    <text evidence="1">Belongs to the AfsR/DnrI/RedD regulatory family.</text>
</comment>
<keyword evidence="8" id="KW-1185">Reference proteome</keyword>
<evidence type="ECO:0000259" key="6">
    <source>
        <dbReference type="PROSITE" id="PS51755"/>
    </source>
</evidence>
<dbReference type="GO" id="GO:0003677">
    <property type="term" value="F:DNA binding"/>
    <property type="evidence" value="ECO:0007669"/>
    <property type="project" value="UniProtKB-UniRule"/>
</dbReference>
<dbReference type="OrthoDB" id="3208838at2"/>
<feature type="domain" description="OmpR/PhoB-type" evidence="6">
    <location>
        <begin position="1"/>
        <end position="96"/>
    </location>
</feature>
<dbReference type="Gene3D" id="1.25.40.10">
    <property type="entry name" value="Tetratricopeptide repeat domain"/>
    <property type="match status" value="1"/>
</dbReference>
<keyword evidence="3 5" id="KW-0238">DNA-binding</keyword>
<comment type="caution">
    <text evidence="7">The sequence shown here is derived from an EMBL/GenBank/DDBJ whole genome shotgun (WGS) entry which is preliminary data.</text>
</comment>
<feature type="DNA-binding region" description="OmpR/PhoB-type" evidence="5">
    <location>
        <begin position="1"/>
        <end position="96"/>
    </location>
</feature>
<dbReference type="CDD" id="cd15831">
    <property type="entry name" value="BTAD"/>
    <property type="match status" value="1"/>
</dbReference>
<dbReference type="GO" id="GO:0006355">
    <property type="term" value="P:regulation of DNA-templated transcription"/>
    <property type="evidence" value="ECO:0007669"/>
    <property type="project" value="InterPro"/>
</dbReference>
<dbReference type="Pfam" id="PF03704">
    <property type="entry name" value="BTAD"/>
    <property type="match status" value="1"/>
</dbReference>
<evidence type="ECO:0000313" key="8">
    <source>
        <dbReference type="Proteomes" id="UP000320876"/>
    </source>
</evidence>
<evidence type="ECO:0000256" key="5">
    <source>
        <dbReference type="PROSITE-ProRule" id="PRU01091"/>
    </source>
</evidence>
<dbReference type="PROSITE" id="PS51755">
    <property type="entry name" value="OMPR_PHOB"/>
    <property type="match status" value="1"/>
</dbReference>
<dbReference type="Pfam" id="PF00486">
    <property type="entry name" value="Trans_reg_C"/>
    <property type="match status" value="1"/>
</dbReference>
<dbReference type="InterPro" id="IPR051677">
    <property type="entry name" value="AfsR-DnrI-RedD_regulator"/>
</dbReference>
<dbReference type="AlphaFoldDB" id="A0A542DPX1"/>
<keyword evidence="2" id="KW-0805">Transcription regulation</keyword>
<proteinExistence type="inferred from homology"/>
<evidence type="ECO:0000256" key="1">
    <source>
        <dbReference type="ARBA" id="ARBA00005820"/>
    </source>
</evidence>
<dbReference type="GO" id="GO:0000160">
    <property type="term" value="P:phosphorelay signal transduction system"/>
    <property type="evidence" value="ECO:0007669"/>
    <property type="project" value="InterPro"/>
</dbReference>
<dbReference type="InterPro" id="IPR036388">
    <property type="entry name" value="WH-like_DNA-bd_sf"/>
</dbReference>
<name>A0A542DPX1_AMYCI</name>
<dbReference type="EMBL" id="VFML01000001">
    <property type="protein sequence ID" value="TQJ05151.1"/>
    <property type="molecule type" value="Genomic_DNA"/>
</dbReference>
<evidence type="ECO:0000256" key="2">
    <source>
        <dbReference type="ARBA" id="ARBA00023015"/>
    </source>
</evidence>
<dbReference type="SUPFAM" id="SSF46894">
    <property type="entry name" value="C-terminal effector domain of the bipartite response regulators"/>
    <property type="match status" value="1"/>
</dbReference>
<dbReference type="SMART" id="SM00862">
    <property type="entry name" value="Trans_reg_C"/>
    <property type="match status" value="1"/>
</dbReference>
<dbReference type="InterPro" id="IPR001867">
    <property type="entry name" value="OmpR/PhoB-type_DNA-bd"/>
</dbReference>
<keyword evidence="4" id="KW-0804">Transcription</keyword>
<dbReference type="SUPFAM" id="SSF48452">
    <property type="entry name" value="TPR-like"/>
    <property type="match status" value="1"/>
</dbReference>
<dbReference type="PANTHER" id="PTHR35807:SF1">
    <property type="entry name" value="TRANSCRIPTIONAL REGULATOR REDD"/>
    <property type="match status" value="1"/>
</dbReference>
<dbReference type="InterPro" id="IPR005158">
    <property type="entry name" value="BTAD"/>
</dbReference>
<dbReference type="RefSeq" id="WP_142000722.1">
    <property type="nucleotide sequence ID" value="NZ_VFML01000001.1"/>
</dbReference>
<gene>
    <name evidence="7" type="ORF">FB471_4976</name>
</gene>
<dbReference type="InterPro" id="IPR011990">
    <property type="entry name" value="TPR-like_helical_dom_sf"/>
</dbReference>
<organism evidence="7 8">
    <name type="scientific">Amycolatopsis cihanbeyliensis</name>
    <dbReference type="NCBI Taxonomy" id="1128664"/>
    <lineage>
        <taxon>Bacteria</taxon>
        <taxon>Bacillati</taxon>
        <taxon>Actinomycetota</taxon>
        <taxon>Actinomycetes</taxon>
        <taxon>Pseudonocardiales</taxon>
        <taxon>Pseudonocardiaceae</taxon>
        <taxon>Amycolatopsis</taxon>
    </lineage>
</organism>
<dbReference type="Proteomes" id="UP000320876">
    <property type="component" value="Unassembled WGS sequence"/>
</dbReference>
<sequence>MEIKVLGTLDAVQNGASIAPTASKPRQLLALLALQSGHVVTASTLLDELWGTAPPRSALTTLQTYVCHLRKRVETAGHPAVKDVLVTTYGGYLLNVQEVAVDVHSYEHLAERGHRALEAGRLEQGSDLLRSALGVWRGPALSDVRIGIRLAMEVTRLEESKLGVLEALMNADLRLGRHQVLLDELAKLTEQHPMHENFCAQRMIALYRCGERRRALEAYRLLHDNLIDRLGLTPSERLRRLRQAILHTDPGLSVPA</sequence>
<dbReference type="InterPro" id="IPR016032">
    <property type="entry name" value="Sig_transdc_resp-reg_C-effctor"/>
</dbReference>
<evidence type="ECO:0000256" key="3">
    <source>
        <dbReference type="ARBA" id="ARBA00023125"/>
    </source>
</evidence>
<evidence type="ECO:0000256" key="4">
    <source>
        <dbReference type="ARBA" id="ARBA00023163"/>
    </source>
</evidence>
<accession>A0A542DPX1</accession>
<reference evidence="7 8" key="1">
    <citation type="submission" date="2019-06" db="EMBL/GenBank/DDBJ databases">
        <title>Sequencing the genomes of 1000 actinobacteria strains.</title>
        <authorList>
            <person name="Klenk H.-P."/>
        </authorList>
    </citation>
    <scope>NUCLEOTIDE SEQUENCE [LARGE SCALE GENOMIC DNA]</scope>
    <source>
        <strain evidence="7 8">DSM 45679</strain>
    </source>
</reference>
<dbReference type="PANTHER" id="PTHR35807">
    <property type="entry name" value="TRANSCRIPTIONAL REGULATOR REDD-RELATED"/>
    <property type="match status" value="1"/>
</dbReference>
<evidence type="ECO:0000313" key="7">
    <source>
        <dbReference type="EMBL" id="TQJ05151.1"/>
    </source>
</evidence>